<protein>
    <submittedName>
        <fullName evidence="5">Pre-B-cell leukemia transcription factor-interacting protein 1 isoform X1</fullName>
    </submittedName>
</protein>
<feature type="compositionally biased region" description="Low complexity" evidence="3">
    <location>
        <begin position="194"/>
        <end position="204"/>
    </location>
</feature>
<dbReference type="AlphaFoldDB" id="A0A7F8Q7A2"/>
<proteinExistence type="predicted"/>
<evidence type="ECO:0000313" key="4">
    <source>
        <dbReference type="Proteomes" id="UP000245341"/>
    </source>
</evidence>
<dbReference type="InterPro" id="IPR051990">
    <property type="entry name" value="CCPG1/PBIP1"/>
</dbReference>
<dbReference type="CTD" id="57326"/>
<feature type="compositionally biased region" description="Low complexity" evidence="3">
    <location>
        <begin position="269"/>
        <end position="278"/>
    </location>
</feature>
<feature type="region of interest" description="Disordered" evidence="3">
    <location>
        <begin position="803"/>
        <end position="823"/>
    </location>
</feature>
<dbReference type="OrthoDB" id="8947092at2759"/>
<dbReference type="PANTHER" id="PTHR28638:SF1">
    <property type="entry name" value="PRE-B-CELL LEUKEMIA TRANSCRIPTION FACTOR-INTERACTING PROTEIN 1"/>
    <property type="match status" value="1"/>
</dbReference>
<feature type="compositionally biased region" description="Basic residues" evidence="3">
    <location>
        <begin position="806"/>
        <end position="823"/>
    </location>
</feature>
<feature type="region of interest" description="Disordered" evidence="3">
    <location>
        <begin position="119"/>
        <end position="327"/>
    </location>
</feature>
<organism evidence="4 5">
    <name type="scientific">Leptonychotes weddellii</name>
    <name type="common">Weddell seal</name>
    <name type="synonym">Otaria weddellii</name>
    <dbReference type="NCBI Taxonomy" id="9713"/>
    <lineage>
        <taxon>Eukaryota</taxon>
        <taxon>Metazoa</taxon>
        <taxon>Chordata</taxon>
        <taxon>Craniata</taxon>
        <taxon>Vertebrata</taxon>
        <taxon>Euteleostomi</taxon>
        <taxon>Mammalia</taxon>
        <taxon>Eutheria</taxon>
        <taxon>Laurasiatheria</taxon>
        <taxon>Carnivora</taxon>
        <taxon>Caniformia</taxon>
        <taxon>Pinnipedia</taxon>
        <taxon>Phocidae</taxon>
        <taxon>Monachinae</taxon>
        <taxon>Lobodontini</taxon>
        <taxon>Leptonychotes</taxon>
    </lineage>
</organism>
<dbReference type="PANTHER" id="PTHR28638">
    <property type="entry name" value="CELL CYCLE PROGRESSION PROTEIN 1"/>
    <property type="match status" value="1"/>
</dbReference>
<dbReference type="Proteomes" id="UP000245341">
    <property type="component" value="Unplaced"/>
</dbReference>
<feature type="compositionally biased region" description="Polar residues" evidence="3">
    <location>
        <begin position="119"/>
        <end position="129"/>
    </location>
</feature>
<feature type="compositionally biased region" description="Basic and acidic residues" evidence="3">
    <location>
        <begin position="158"/>
        <end position="180"/>
    </location>
</feature>
<dbReference type="KEGG" id="lww:102739165"/>
<name>A0A7F8Q7A2_LEPWE</name>
<evidence type="ECO:0000256" key="3">
    <source>
        <dbReference type="SAM" id="MobiDB-lite"/>
    </source>
</evidence>
<gene>
    <name evidence="5" type="primary">PBXIP1</name>
</gene>
<evidence type="ECO:0000256" key="2">
    <source>
        <dbReference type="SAM" id="Coils"/>
    </source>
</evidence>
<accession>A0A7F8Q7A2</accession>
<dbReference type="RefSeq" id="XP_030877114.1">
    <property type="nucleotide sequence ID" value="XM_031021254.1"/>
</dbReference>
<evidence type="ECO:0000256" key="1">
    <source>
        <dbReference type="ARBA" id="ARBA00023054"/>
    </source>
</evidence>
<keyword evidence="4" id="KW-1185">Reference proteome</keyword>
<feature type="compositionally biased region" description="Basic and acidic residues" evidence="3">
    <location>
        <begin position="662"/>
        <end position="673"/>
    </location>
</feature>
<feature type="coiled-coil region" evidence="2">
    <location>
        <begin position="401"/>
        <end position="477"/>
    </location>
</feature>
<dbReference type="GO" id="GO:0016020">
    <property type="term" value="C:membrane"/>
    <property type="evidence" value="ECO:0007669"/>
    <property type="project" value="TreeGrafter"/>
</dbReference>
<feature type="region of interest" description="Disordered" evidence="3">
    <location>
        <begin position="524"/>
        <end position="545"/>
    </location>
</feature>
<feature type="region of interest" description="Disordered" evidence="3">
    <location>
        <begin position="570"/>
        <end position="683"/>
    </location>
</feature>
<sequence>MAFIFPDSSLRGLAWLAPGAFPALCFDLSGSVQSPKAPLVPGRGEFLCGCWQVLICEAGTAQNSGGVRVRRVGSGSCSPALGTSQGSSLHPAFAEGNWGPEERFSLQAAGTVASRTSATMASCPDSDNSWVLAGSEGNSGAGGRSGPRNQVAGLGPGLERKSLPVETLGRESTVDTESERAPQALGSPSKAAVEELAGAEAGGETVFQSETSQSGPLLPEKTEAKGDVEGDGCAAGPPSPEDTLVQGDSDEAPGAAGLGPDTEDAEGQSPPGSLPSLPNAAWPREEAHCSSSEDDTDVDVEGLRRRRGRQPSAPQPAGPLGTEDQAGGKGAGCELGISLNTCILGALVLLGLGILLFSGGLSESDKGPVEEVELQVFPDTELDTKDGVPGPSDSVPSLQSMALLLDRLAKENQDIRLLQAQLQAQKAELQGLVQRPRELEEENARLRGALRQGQSSQRALELELQQLRARLQGLEADCIRGPDGVCFSWGSQGGRVTEQPGPREQRPDAGFLEQKERLEAEAPALSQELETPRQLLGSTQQSLRGAGHRLAPKLQGLQNWGEHPGVRANASEAHFQSSREGSGREKWRDGQGDRNAEPRKHRKEGCGRERKKGWRGEGDRELAGKGKEGKPREGEWGSKKDGRRQGPKEPPRKSGGPQSSAERQKHPQCREGAKAGPDPLPLWGELSRHKYRAPQGCSGVRECARQEGLDFGVELAPVRQQELASLLRAYLARLPWAGQLSEELPLSPAYFSEDGFFRHDRLRFRDFVDALEDSLEEVAVRQTGDDDEVDDLESFIFSHFFGDKAPKKRSGKKDRHWRGPGRG</sequence>
<keyword evidence="1 2" id="KW-0175">Coiled coil</keyword>
<dbReference type="GeneID" id="102739165"/>
<feature type="compositionally biased region" description="Basic and acidic residues" evidence="3">
    <location>
        <begin position="581"/>
        <end position="652"/>
    </location>
</feature>
<feature type="compositionally biased region" description="Polar residues" evidence="3">
    <location>
        <begin position="206"/>
        <end position="215"/>
    </location>
</feature>
<reference evidence="5" key="1">
    <citation type="submission" date="2025-08" db="UniProtKB">
        <authorList>
            <consortium name="RefSeq"/>
        </authorList>
    </citation>
    <scope>IDENTIFICATION</scope>
    <source>
        <tissue evidence="5">Liver</tissue>
    </source>
</reference>
<evidence type="ECO:0000313" key="5">
    <source>
        <dbReference type="RefSeq" id="XP_030877114.1"/>
    </source>
</evidence>